<dbReference type="GO" id="GO:0004668">
    <property type="term" value="F:protein-arginine deiminase activity"/>
    <property type="evidence" value="ECO:0007669"/>
    <property type="project" value="InterPro"/>
</dbReference>
<sequence length="483" mass="56694">MTLQQKLQKFSLSQESRNNILHGSAAAPKEFEQIAQIVLSGYFLVQGASRDVIVRPTCVEFYYHEEWDNGIKDLIVYHRNSKDSPKPIFPLGVLHNHVSGIDITFERGADIDNAVRASMLIREFEKDEENEERSTLLYEMLYQQRSIFDGISVKWVDGERMADVTSYPRKNVALYEEDGRKMVAEKYPDSPRTEDKKYVQDPRHWQFRRKIVSDADTNMVYISSWLEDECPHFYPRFLEVLKENDIPFKIMKRTNDIWARDYMPIQIYDNRFVQYHYNPDYLQKKKEDRESITDVDAVCREIELECVKTDLIVDGGNVVKVGKYIIMTEKVYAENKHLTPAKVRNQLQRLFHCQLIMLPWDKDEKYGHADGIVKAIDDHSVLLTNYADYNPQIAERFSKILSQYFDVKTLNYTVKSNDYNWAYINFLRVGDVIILPGLNIPEDQQALQQIKRYYPSCKVVQIDSLEVVKKDGALNCITWNIKK</sequence>
<protein>
    <submittedName>
        <fullName evidence="2">Agmatine deiminase family protein</fullName>
    </submittedName>
</protein>
<reference evidence="2" key="2">
    <citation type="submission" date="2021-09" db="EMBL/GenBank/DDBJ databases">
        <authorList>
            <person name="Gilroy R."/>
        </authorList>
    </citation>
    <scope>NUCLEOTIDE SEQUENCE</scope>
    <source>
        <strain evidence="2">CHK121-7720</strain>
    </source>
</reference>
<organism evidence="2 3">
    <name type="scientific">Barnesiella viscericola</name>
    <dbReference type="NCBI Taxonomy" id="397865"/>
    <lineage>
        <taxon>Bacteria</taxon>
        <taxon>Pseudomonadati</taxon>
        <taxon>Bacteroidota</taxon>
        <taxon>Bacteroidia</taxon>
        <taxon>Bacteroidales</taxon>
        <taxon>Barnesiellaceae</taxon>
        <taxon>Barnesiella</taxon>
    </lineage>
</organism>
<dbReference type="Pfam" id="PF04371">
    <property type="entry name" value="PAD_porph"/>
    <property type="match status" value="1"/>
</dbReference>
<reference evidence="2" key="1">
    <citation type="journal article" date="2021" name="PeerJ">
        <title>Extensive microbial diversity within the chicken gut microbiome revealed by metagenomics and culture.</title>
        <authorList>
            <person name="Gilroy R."/>
            <person name="Ravi A."/>
            <person name="Getino M."/>
            <person name="Pursley I."/>
            <person name="Horton D.L."/>
            <person name="Alikhan N.F."/>
            <person name="Baker D."/>
            <person name="Gharbi K."/>
            <person name="Hall N."/>
            <person name="Watson M."/>
            <person name="Adriaenssens E.M."/>
            <person name="Foster-Nyarko E."/>
            <person name="Jarju S."/>
            <person name="Secka A."/>
            <person name="Antonio M."/>
            <person name="Oren A."/>
            <person name="Chaudhuri R.R."/>
            <person name="La Ragione R."/>
            <person name="Hildebrand F."/>
            <person name="Pallen M.J."/>
        </authorList>
    </citation>
    <scope>NUCLEOTIDE SEQUENCE</scope>
    <source>
        <strain evidence="2">CHK121-7720</strain>
    </source>
</reference>
<evidence type="ECO:0000256" key="1">
    <source>
        <dbReference type="ARBA" id="ARBA00022801"/>
    </source>
</evidence>
<dbReference type="RefSeq" id="WP_273305860.1">
    <property type="nucleotide sequence ID" value="NZ_DYUD01000015.1"/>
</dbReference>
<dbReference type="Proteomes" id="UP000757103">
    <property type="component" value="Unassembled WGS sequence"/>
</dbReference>
<dbReference type="GO" id="GO:0009446">
    <property type="term" value="P:putrescine biosynthetic process"/>
    <property type="evidence" value="ECO:0007669"/>
    <property type="project" value="InterPro"/>
</dbReference>
<accession>A0A921MRF2</accession>
<evidence type="ECO:0000313" key="2">
    <source>
        <dbReference type="EMBL" id="HJG88817.1"/>
    </source>
</evidence>
<name>A0A921MRF2_9BACT</name>
<proteinExistence type="predicted"/>
<gene>
    <name evidence="2" type="ORF">K8U91_04985</name>
</gene>
<dbReference type="InterPro" id="IPR007466">
    <property type="entry name" value="Peptidyl-Arg-deiminase_porph"/>
</dbReference>
<dbReference type="SUPFAM" id="SSF55909">
    <property type="entry name" value="Pentein"/>
    <property type="match status" value="1"/>
</dbReference>
<dbReference type="AlphaFoldDB" id="A0A921MRF2"/>
<comment type="caution">
    <text evidence="2">The sequence shown here is derived from an EMBL/GenBank/DDBJ whole genome shotgun (WGS) entry which is preliminary data.</text>
</comment>
<evidence type="ECO:0000313" key="3">
    <source>
        <dbReference type="Proteomes" id="UP000757103"/>
    </source>
</evidence>
<dbReference type="Gene3D" id="3.75.10.10">
    <property type="entry name" value="L-arginine/glycine Amidinotransferase, Chain A"/>
    <property type="match status" value="1"/>
</dbReference>
<dbReference type="PANTHER" id="PTHR31377:SF0">
    <property type="entry name" value="AGMATINE DEIMINASE-RELATED"/>
    <property type="match status" value="1"/>
</dbReference>
<dbReference type="PANTHER" id="PTHR31377">
    <property type="entry name" value="AGMATINE DEIMINASE-RELATED"/>
    <property type="match status" value="1"/>
</dbReference>
<dbReference type="EMBL" id="DYUD01000015">
    <property type="protein sequence ID" value="HJG88817.1"/>
    <property type="molecule type" value="Genomic_DNA"/>
</dbReference>
<keyword evidence="1" id="KW-0378">Hydrolase</keyword>